<dbReference type="PATRIC" id="fig|1434117.4.peg.2549"/>
<organism evidence="2 3">
    <name type="scientific">Methanosarcina mazei WWM610</name>
    <dbReference type="NCBI Taxonomy" id="1434117"/>
    <lineage>
        <taxon>Archaea</taxon>
        <taxon>Methanobacteriati</taxon>
        <taxon>Methanobacteriota</taxon>
        <taxon>Stenosarchaea group</taxon>
        <taxon>Methanomicrobia</taxon>
        <taxon>Methanosarcinales</taxon>
        <taxon>Methanosarcinaceae</taxon>
        <taxon>Methanosarcina</taxon>
    </lineage>
</organism>
<accession>A0A0E3PZ21</accession>
<dbReference type="HOGENOM" id="CLU_2504974_0_0_2"/>
<gene>
    <name evidence="2" type="ORF">MSMAW_1994</name>
</gene>
<dbReference type="Proteomes" id="UP000033058">
    <property type="component" value="Chromosome"/>
</dbReference>
<dbReference type="GeneID" id="24851725"/>
<name>A0A0E3PZ21_METMZ</name>
<dbReference type="RefSeq" id="WP_048036951.1">
    <property type="nucleotide sequence ID" value="NZ_CP009509.1"/>
</dbReference>
<reference evidence="2 3" key="1">
    <citation type="submission" date="2014-07" db="EMBL/GenBank/DDBJ databases">
        <title>Methanogenic archaea and the global carbon cycle.</title>
        <authorList>
            <person name="Henriksen J.R."/>
            <person name="Luke J."/>
            <person name="Reinhart S."/>
            <person name="Benedict M.N."/>
            <person name="Youngblut N.D."/>
            <person name="Metcalf M.E."/>
            <person name="Whitaker R.J."/>
            <person name="Metcalf W.W."/>
        </authorList>
    </citation>
    <scope>NUCLEOTIDE SEQUENCE [LARGE SCALE GENOMIC DNA]</scope>
    <source>
        <strain evidence="2 3">WWM610</strain>
    </source>
</reference>
<dbReference type="AlphaFoldDB" id="A0A0E3PZ21"/>
<evidence type="ECO:0000313" key="2">
    <source>
        <dbReference type="EMBL" id="AKB40985.1"/>
    </source>
</evidence>
<evidence type="ECO:0000313" key="3">
    <source>
        <dbReference type="Proteomes" id="UP000033058"/>
    </source>
</evidence>
<sequence>MTSKGEPDNIDTNDSNNTGSHLYTSDFKRRATLDRKNSSAIQPIQKECQQINHRHLKLKNDLIYGEHKKETKKPKCSEIMRKDIV</sequence>
<evidence type="ECO:0000256" key="1">
    <source>
        <dbReference type="SAM" id="MobiDB-lite"/>
    </source>
</evidence>
<dbReference type="EMBL" id="CP009509">
    <property type="protein sequence ID" value="AKB40985.1"/>
    <property type="molecule type" value="Genomic_DNA"/>
</dbReference>
<feature type="compositionally biased region" description="Polar residues" evidence="1">
    <location>
        <begin position="10"/>
        <end position="23"/>
    </location>
</feature>
<feature type="region of interest" description="Disordered" evidence="1">
    <location>
        <begin position="1"/>
        <end position="40"/>
    </location>
</feature>
<proteinExistence type="predicted"/>
<feature type="compositionally biased region" description="Basic and acidic residues" evidence="1">
    <location>
        <begin position="26"/>
        <end position="37"/>
    </location>
</feature>
<protein>
    <submittedName>
        <fullName evidence="2">Uncharacterized protein</fullName>
    </submittedName>
</protein>